<feature type="region of interest" description="Disordered" evidence="2">
    <location>
        <begin position="464"/>
        <end position="518"/>
    </location>
</feature>
<dbReference type="RefSeq" id="XP_045956012.1">
    <property type="nucleotide sequence ID" value="XM_046103245.1"/>
</dbReference>
<feature type="compositionally biased region" description="Low complexity" evidence="2">
    <location>
        <begin position="481"/>
        <end position="498"/>
    </location>
</feature>
<proteinExistence type="predicted"/>
<evidence type="ECO:0000256" key="1">
    <source>
        <dbReference type="ARBA" id="ARBA00023242"/>
    </source>
</evidence>
<feature type="compositionally biased region" description="Basic and acidic residues" evidence="2">
    <location>
        <begin position="622"/>
        <end position="634"/>
    </location>
</feature>
<gene>
    <name evidence="3" type="ORF">BKA67DRAFT_571715</name>
</gene>
<sequence length="879" mass="92803">MSSMSRNSSSSNSSSSSLMSFSVSQPALGAPLQFFPEMGSAQLDELIDAYIPGPALILDKRRDVTVEFFNHAMATGENFKFFLVCPAVTSSTASPASTIQDSGYGSTSNTSPNMTNDNVWRQSFDGDSWPLAAPKKARKSGKKAGSSSSRSHASDFSHIPGMKIMTKEGLDVTNSASRGCKTKEQRDHAHLMRVLKACDSCKRKKTRCDPSHKRGSSTDISSDSKVSKKARKSRAPPSQKPPSSSAAMKSDALTFDSLTRESLSFDASFMITSELSMDDWDQYIKYDEEVNDAIPQDYDFFFDPATYYSPITENSASASSSQVLTPASGLEVGSGVQFVGADLLGVGDSQQPMLPYLDGGVDVGNNYVDFALYSPGSTYLDDELEPSKDVAGPRGPDIYHRQASSSSHKPDVRSTLLGGVAASPHGEARLQSQDGLLHDQADHNAYALGNTGNAFVKEGVVQSDQNYRDPGHDRNQLSEHSSSAGSTARSRTSSPAGTPESRVPCETISSSGLSLGGLPPRLQTVPVASGNSVRQTVFVDDIERRHLRQSLPAINAGGNGLVTAPILSSPERTPTTGLVTTATTASTATTATTATATSVYAAHVPSNDKQQHVSSVTQRPLPEVRHQRRPEDSAFGRASEGILFTGAHDAAQTVMATTDVVANGITRARLTVGPDRVVQSIAVSPGRTLSSSGDACVQNGAMSQAATFSQATSLPVVGINDGTQTGLSLVQGPLAATILFGLEAISLARSGNVGIATYRALSSLAILSSLAVVAMAIGQGVSSPSSLDRGQPLSLSSALFVALSFVVASGMSQQYSVPCTNKPKFFTKALDLARRLPSMALSNVKPKTQRIQCELLDFKHRSLGPASSNIALSHLGMVF</sequence>
<feature type="region of interest" description="Disordered" evidence="2">
    <location>
        <begin position="93"/>
        <end position="162"/>
    </location>
</feature>
<dbReference type="GO" id="GO:0000981">
    <property type="term" value="F:DNA-binding transcription factor activity, RNA polymerase II-specific"/>
    <property type="evidence" value="ECO:0007669"/>
    <property type="project" value="InterPro"/>
</dbReference>
<dbReference type="GO" id="GO:0008270">
    <property type="term" value="F:zinc ion binding"/>
    <property type="evidence" value="ECO:0007669"/>
    <property type="project" value="InterPro"/>
</dbReference>
<evidence type="ECO:0000313" key="4">
    <source>
        <dbReference type="Proteomes" id="UP000758603"/>
    </source>
</evidence>
<feature type="region of interest" description="Disordered" evidence="2">
    <location>
        <begin position="606"/>
        <end position="634"/>
    </location>
</feature>
<dbReference type="Proteomes" id="UP000758603">
    <property type="component" value="Unassembled WGS sequence"/>
</dbReference>
<evidence type="ECO:0000313" key="3">
    <source>
        <dbReference type="EMBL" id="KAH6651734.1"/>
    </source>
</evidence>
<dbReference type="GeneID" id="70132137"/>
<organism evidence="3 4">
    <name type="scientific">Truncatella angustata</name>
    <dbReference type="NCBI Taxonomy" id="152316"/>
    <lineage>
        <taxon>Eukaryota</taxon>
        <taxon>Fungi</taxon>
        <taxon>Dikarya</taxon>
        <taxon>Ascomycota</taxon>
        <taxon>Pezizomycotina</taxon>
        <taxon>Sordariomycetes</taxon>
        <taxon>Xylariomycetidae</taxon>
        <taxon>Amphisphaeriales</taxon>
        <taxon>Sporocadaceae</taxon>
        <taxon>Truncatella</taxon>
    </lineage>
</organism>
<dbReference type="OrthoDB" id="4850804at2759"/>
<dbReference type="EMBL" id="JAGPXC010000006">
    <property type="protein sequence ID" value="KAH6651734.1"/>
    <property type="molecule type" value="Genomic_DNA"/>
</dbReference>
<feature type="compositionally biased region" description="Low complexity" evidence="2">
    <location>
        <begin position="235"/>
        <end position="249"/>
    </location>
</feature>
<evidence type="ECO:0000256" key="2">
    <source>
        <dbReference type="SAM" id="MobiDB-lite"/>
    </source>
</evidence>
<protein>
    <submittedName>
        <fullName evidence="3">Uncharacterized protein</fullName>
    </submittedName>
</protein>
<keyword evidence="1" id="KW-0539">Nucleus</keyword>
<accession>A0A9P8ZUF4</accession>
<name>A0A9P8ZUF4_9PEZI</name>
<dbReference type="InterPro" id="IPR001138">
    <property type="entry name" value="Zn2Cys6_DnaBD"/>
</dbReference>
<feature type="compositionally biased region" description="Low complexity" evidence="2">
    <location>
        <begin position="509"/>
        <end position="518"/>
    </location>
</feature>
<dbReference type="CDD" id="cd00067">
    <property type="entry name" value="GAL4"/>
    <property type="match status" value="1"/>
</dbReference>
<keyword evidence="4" id="KW-1185">Reference proteome</keyword>
<feature type="region of interest" description="Disordered" evidence="2">
    <location>
        <begin position="204"/>
        <end position="249"/>
    </location>
</feature>
<feature type="region of interest" description="Disordered" evidence="2">
    <location>
        <begin position="383"/>
        <end position="418"/>
    </location>
</feature>
<feature type="compositionally biased region" description="Basic and acidic residues" evidence="2">
    <location>
        <begin position="466"/>
        <end position="477"/>
    </location>
</feature>
<reference evidence="3" key="1">
    <citation type="journal article" date="2021" name="Nat. Commun.">
        <title>Genetic determinants of endophytism in the Arabidopsis root mycobiome.</title>
        <authorList>
            <person name="Mesny F."/>
            <person name="Miyauchi S."/>
            <person name="Thiergart T."/>
            <person name="Pickel B."/>
            <person name="Atanasova L."/>
            <person name="Karlsson M."/>
            <person name="Huettel B."/>
            <person name="Barry K.W."/>
            <person name="Haridas S."/>
            <person name="Chen C."/>
            <person name="Bauer D."/>
            <person name="Andreopoulos W."/>
            <person name="Pangilinan J."/>
            <person name="LaButti K."/>
            <person name="Riley R."/>
            <person name="Lipzen A."/>
            <person name="Clum A."/>
            <person name="Drula E."/>
            <person name="Henrissat B."/>
            <person name="Kohler A."/>
            <person name="Grigoriev I.V."/>
            <person name="Martin F.M."/>
            <person name="Hacquard S."/>
        </authorList>
    </citation>
    <scope>NUCLEOTIDE SEQUENCE</scope>
    <source>
        <strain evidence="3">MPI-SDFR-AT-0073</strain>
    </source>
</reference>
<comment type="caution">
    <text evidence="3">The sequence shown here is derived from an EMBL/GenBank/DDBJ whole genome shotgun (WGS) entry which is preliminary data.</text>
</comment>
<dbReference type="AlphaFoldDB" id="A0A9P8ZUF4"/>
<feature type="compositionally biased region" description="Polar residues" evidence="2">
    <location>
        <begin position="99"/>
        <end position="121"/>
    </location>
</feature>